<accession>A0A550C9Q3</accession>
<reference evidence="2 3" key="1">
    <citation type="journal article" date="2019" name="New Phytol.">
        <title>Comparative genomics reveals unique wood-decay strategies and fruiting body development in the Schizophyllaceae.</title>
        <authorList>
            <person name="Almasi E."/>
            <person name="Sahu N."/>
            <person name="Krizsan K."/>
            <person name="Balint B."/>
            <person name="Kovacs G.M."/>
            <person name="Kiss B."/>
            <person name="Cseklye J."/>
            <person name="Drula E."/>
            <person name="Henrissat B."/>
            <person name="Nagy I."/>
            <person name="Chovatia M."/>
            <person name="Adam C."/>
            <person name="LaButti K."/>
            <person name="Lipzen A."/>
            <person name="Riley R."/>
            <person name="Grigoriev I.V."/>
            <person name="Nagy L.G."/>
        </authorList>
    </citation>
    <scope>NUCLEOTIDE SEQUENCE [LARGE SCALE GENOMIC DNA]</scope>
    <source>
        <strain evidence="2 3">NL-1724</strain>
    </source>
</reference>
<dbReference type="PROSITE" id="PS50011">
    <property type="entry name" value="PROTEIN_KINASE_DOM"/>
    <property type="match status" value="1"/>
</dbReference>
<dbReference type="GO" id="GO:0004672">
    <property type="term" value="F:protein kinase activity"/>
    <property type="evidence" value="ECO:0007669"/>
    <property type="project" value="InterPro"/>
</dbReference>
<dbReference type="PROSITE" id="PS00109">
    <property type="entry name" value="PROTEIN_KINASE_TYR"/>
    <property type="match status" value="1"/>
</dbReference>
<dbReference type="GO" id="GO:0005524">
    <property type="term" value="F:ATP binding"/>
    <property type="evidence" value="ECO:0007669"/>
    <property type="project" value="InterPro"/>
</dbReference>
<comment type="caution">
    <text evidence="2">The sequence shown here is derived from an EMBL/GenBank/DDBJ whole genome shotgun (WGS) entry which is preliminary data.</text>
</comment>
<dbReference type="OrthoDB" id="3138711at2759"/>
<dbReference type="Proteomes" id="UP000320762">
    <property type="component" value="Unassembled WGS sequence"/>
</dbReference>
<dbReference type="SUPFAM" id="SSF56112">
    <property type="entry name" value="Protein kinase-like (PK-like)"/>
    <property type="match status" value="1"/>
</dbReference>
<organism evidence="2 3">
    <name type="scientific">Schizophyllum amplum</name>
    <dbReference type="NCBI Taxonomy" id="97359"/>
    <lineage>
        <taxon>Eukaryota</taxon>
        <taxon>Fungi</taxon>
        <taxon>Dikarya</taxon>
        <taxon>Basidiomycota</taxon>
        <taxon>Agaricomycotina</taxon>
        <taxon>Agaricomycetes</taxon>
        <taxon>Agaricomycetidae</taxon>
        <taxon>Agaricales</taxon>
        <taxon>Schizophyllaceae</taxon>
        <taxon>Schizophyllum</taxon>
    </lineage>
</organism>
<feature type="domain" description="Protein kinase" evidence="1">
    <location>
        <begin position="72"/>
        <end position="291"/>
    </location>
</feature>
<gene>
    <name evidence="2" type="ORF">BD626DRAFT_405621</name>
</gene>
<protein>
    <recommendedName>
        <fullName evidence="1">Protein kinase domain-containing protein</fullName>
    </recommendedName>
</protein>
<name>A0A550C9Q3_9AGAR</name>
<dbReference type="Gene3D" id="3.30.200.20">
    <property type="entry name" value="Phosphorylase Kinase, domain 1"/>
    <property type="match status" value="1"/>
</dbReference>
<evidence type="ECO:0000259" key="1">
    <source>
        <dbReference type="PROSITE" id="PS50011"/>
    </source>
</evidence>
<proteinExistence type="predicted"/>
<dbReference type="InterPro" id="IPR000719">
    <property type="entry name" value="Prot_kinase_dom"/>
</dbReference>
<dbReference type="Gene3D" id="1.10.510.10">
    <property type="entry name" value="Transferase(Phosphotransferase) domain 1"/>
    <property type="match status" value="1"/>
</dbReference>
<dbReference type="EMBL" id="VDMD01000016">
    <property type="protein sequence ID" value="TRM61513.1"/>
    <property type="molecule type" value="Genomic_DNA"/>
</dbReference>
<dbReference type="InterPro" id="IPR011009">
    <property type="entry name" value="Kinase-like_dom_sf"/>
</dbReference>
<dbReference type="AlphaFoldDB" id="A0A550C9Q3"/>
<evidence type="ECO:0000313" key="2">
    <source>
        <dbReference type="EMBL" id="TRM61513.1"/>
    </source>
</evidence>
<keyword evidence="3" id="KW-1185">Reference proteome</keyword>
<dbReference type="InterPro" id="IPR008266">
    <property type="entry name" value="Tyr_kinase_AS"/>
</dbReference>
<sequence length="291" mass="32579">MRRLQAASWGKPLAAGVSFTFNPREPLPAVLRIHASRSALQSHARSTPDASSSLRGGSGFHSFQASASWPQLRNSSLAGDGPWSSVRGCGTQFIAPSFLRLPYESLRVIDVEAGDYWYPADVVHRQVAAYLALDDFQGSTLPYFCGMHEAVMPRGEQASVLALEYLPGPNLRVAKDTVDSYSSSSKYQDFEAYLALVNSAISTVRAAHSRDVRHRDLREENMLVDESNDLAVIIDWHNNPRTIDDPGFIAGMDLFKLASTFLRCDRHRKQLREYYRTAHPDIHMSTRFARF</sequence>
<evidence type="ECO:0000313" key="3">
    <source>
        <dbReference type="Proteomes" id="UP000320762"/>
    </source>
</evidence>